<keyword evidence="3" id="KW-1185">Reference proteome</keyword>
<reference evidence="2 3" key="1">
    <citation type="submission" date="2024-04" db="EMBL/GenBank/DDBJ databases">
        <authorList>
            <consortium name="Genoscope - CEA"/>
            <person name="William W."/>
        </authorList>
    </citation>
    <scope>NUCLEOTIDE SEQUENCE [LARGE SCALE GENOMIC DNA]</scope>
</reference>
<gene>
    <name evidence="2" type="ORF">GSLYS_00017434001</name>
</gene>
<evidence type="ECO:0000313" key="3">
    <source>
        <dbReference type="Proteomes" id="UP001497497"/>
    </source>
</evidence>
<proteinExistence type="predicted"/>
<name>A0AAV2IEI7_LYMST</name>
<feature type="non-terminal residue" evidence="2">
    <location>
        <position position="116"/>
    </location>
</feature>
<comment type="caution">
    <text evidence="2">The sequence shown here is derived from an EMBL/GenBank/DDBJ whole genome shotgun (WGS) entry which is preliminary data.</text>
</comment>
<sequence length="116" mass="12823">MESRQLTNSFPERKRFNQRRIKEEFVKPNTDKNEGDSHSKSKTDLDLLKAFDLTLEYGPCIGPTINLLIILAPMHVEGICNVSVPGVDEDMSLVGRPEAIDANVSSFVASTVPFGS</sequence>
<dbReference type="EMBL" id="CAXITT010000584">
    <property type="protein sequence ID" value="CAL1543921.1"/>
    <property type="molecule type" value="Genomic_DNA"/>
</dbReference>
<feature type="compositionally biased region" description="Basic and acidic residues" evidence="1">
    <location>
        <begin position="11"/>
        <end position="41"/>
    </location>
</feature>
<dbReference type="AlphaFoldDB" id="A0AAV2IEI7"/>
<evidence type="ECO:0000313" key="2">
    <source>
        <dbReference type="EMBL" id="CAL1543921.1"/>
    </source>
</evidence>
<feature type="compositionally biased region" description="Polar residues" evidence="1">
    <location>
        <begin position="1"/>
        <end position="10"/>
    </location>
</feature>
<protein>
    <submittedName>
        <fullName evidence="2">Uncharacterized protein</fullName>
    </submittedName>
</protein>
<organism evidence="2 3">
    <name type="scientific">Lymnaea stagnalis</name>
    <name type="common">Great pond snail</name>
    <name type="synonym">Helix stagnalis</name>
    <dbReference type="NCBI Taxonomy" id="6523"/>
    <lineage>
        <taxon>Eukaryota</taxon>
        <taxon>Metazoa</taxon>
        <taxon>Spiralia</taxon>
        <taxon>Lophotrochozoa</taxon>
        <taxon>Mollusca</taxon>
        <taxon>Gastropoda</taxon>
        <taxon>Heterobranchia</taxon>
        <taxon>Euthyneura</taxon>
        <taxon>Panpulmonata</taxon>
        <taxon>Hygrophila</taxon>
        <taxon>Lymnaeoidea</taxon>
        <taxon>Lymnaeidae</taxon>
        <taxon>Lymnaea</taxon>
    </lineage>
</organism>
<evidence type="ECO:0000256" key="1">
    <source>
        <dbReference type="SAM" id="MobiDB-lite"/>
    </source>
</evidence>
<accession>A0AAV2IEI7</accession>
<dbReference type="Proteomes" id="UP001497497">
    <property type="component" value="Unassembled WGS sequence"/>
</dbReference>
<feature type="region of interest" description="Disordered" evidence="1">
    <location>
        <begin position="1"/>
        <end position="41"/>
    </location>
</feature>